<gene>
    <name evidence="1" type="ORF">HPB50_025991</name>
</gene>
<protein>
    <submittedName>
        <fullName evidence="1">Uncharacterized protein</fullName>
    </submittedName>
</protein>
<organism evidence="1 2">
    <name type="scientific">Hyalomma asiaticum</name>
    <name type="common">Tick</name>
    <dbReference type="NCBI Taxonomy" id="266040"/>
    <lineage>
        <taxon>Eukaryota</taxon>
        <taxon>Metazoa</taxon>
        <taxon>Ecdysozoa</taxon>
        <taxon>Arthropoda</taxon>
        <taxon>Chelicerata</taxon>
        <taxon>Arachnida</taxon>
        <taxon>Acari</taxon>
        <taxon>Parasitiformes</taxon>
        <taxon>Ixodida</taxon>
        <taxon>Ixodoidea</taxon>
        <taxon>Ixodidae</taxon>
        <taxon>Hyalomminae</taxon>
        <taxon>Hyalomma</taxon>
    </lineage>
</organism>
<evidence type="ECO:0000313" key="1">
    <source>
        <dbReference type="EMBL" id="KAH6937206.1"/>
    </source>
</evidence>
<accession>A0ACB7STD9</accession>
<dbReference type="EMBL" id="CM023483">
    <property type="protein sequence ID" value="KAH6937206.1"/>
    <property type="molecule type" value="Genomic_DNA"/>
</dbReference>
<evidence type="ECO:0000313" key="2">
    <source>
        <dbReference type="Proteomes" id="UP000821845"/>
    </source>
</evidence>
<dbReference type="Proteomes" id="UP000821845">
    <property type="component" value="Chromosome 3"/>
</dbReference>
<name>A0ACB7STD9_HYAAI</name>
<comment type="caution">
    <text evidence="1">The sequence shown here is derived from an EMBL/GenBank/DDBJ whole genome shotgun (WGS) entry which is preliminary data.</text>
</comment>
<sequence length="553" mass="64329">MATTSIPANDGALFFLPRDPRTAHWDFPGNKQLITLLLVGYVYIVKVGGPRFMKNRKPYDGIKPLIAFYNLFMVVCSAYFVYAFFTTAYIRNGYSPICQGIDFDARDEGTMHLLNLYWWYTMLRVLDFLDTFFFVLRKKDSHVSFLHVVHHTLVVFNGWFGLTYGPDGQAAACVVINGSVHVIMYAYYFLSLLGPNFRKYLWWKRYITQLQLTQFVVLFVHALMPLFFNCNYPRSHTCATPQWRGHKSAKSRDARRGEYQEAAVCPRRLYRCCRTTMATTSIPANDGAPFFLPRDPRTAGWSFAGNKQLIILLLVGYVYIVKVGGPRFMKNRKPYDGIKPLIAFYNLFMVVFSAYFVYAFFTTAYIRNGYSPICQGIDFDARDEGTMALLNLCWWFSVFRILDLLDTFFFVLRKKDSHVSFLHVVHHTMVVFNGWFGLTYGGDGQTMMFCVINGSVHVVMYMYYFLSLLGPSVQKYLWWKRYITQLQLTQFVVLFVHALMPLFFNCNYPRSHTYITMTQATFFFCLFINFYVKSYKTKKTLTVTKSGANGKIH</sequence>
<reference evidence="1" key="1">
    <citation type="submission" date="2020-05" db="EMBL/GenBank/DDBJ databases">
        <title>Large-scale comparative analyses of tick genomes elucidate their genetic diversity and vector capacities.</title>
        <authorList>
            <person name="Jia N."/>
            <person name="Wang J."/>
            <person name="Shi W."/>
            <person name="Du L."/>
            <person name="Sun Y."/>
            <person name="Zhan W."/>
            <person name="Jiang J."/>
            <person name="Wang Q."/>
            <person name="Zhang B."/>
            <person name="Ji P."/>
            <person name="Sakyi L.B."/>
            <person name="Cui X."/>
            <person name="Yuan T."/>
            <person name="Jiang B."/>
            <person name="Yang W."/>
            <person name="Lam T.T.-Y."/>
            <person name="Chang Q."/>
            <person name="Ding S."/>
            <person name="Wang X."/>
            <person name="Zhu J."/>
            <person name="Ruan X."/>
            <person name="Zhao L."/>
            <person name="Wei J."/>
            <person name="Que T."/>
            <person name="Du C."/>
            <person name="Cheng J."/>
            <person name="Dai P."/>
            <person name="Han X."/>
            <person name="Huang E."/>
            <person name="Gao Y."/>
            <person name="Liu J."/>
            <person name="Shao H."/>
            <person name="Ye R."/>
            <person name="Li L."/>
            <person name="Wei W."/>
            <person name="Wang X."/>
            <person name="Wang C."/>
            <person name="Yang T."/>
            <person name="Huo Q."/>
            <person name="Li W."/>
            <person name="Guo W."/>
            <person name="Chen H."/>
            <person name="Zhou L."/>
            <person name="Ni X."/>
            <person name="Tian J."/>
            <person name="Zhou Y."/>
            <person name="Sheng Y."/>
            <person name="Liu T."/>
            <person name="Pan Y."/>
            <person name="Xia L."/>
            <person name="Li J."/>
            <person name="Zhao F."/>
            <person name="Cao W."/>
        </authorList>
    </citation>
    <scope>NUCLEOTIDE SEQUENCE</scope>
    <source>
        <strain evidence="1">Hyas-2018</strain>
    </source>
</reference>
<proteinExistence type="predicted"/>
<keyword evidence="2" id="KW-1185">Reference proteome</keyword>